<dbReference type="AlphaFoldDB" id="A0A6N3YX44"/>
<evidence type="ECO:0000313" key="9">
    <source>
        <dbReference type="Proteomes" id="UP000435323"/>
    </source>
</evidence>
<dbReference type="GO" id="GO:0003677">
    <property type="term" value="F:DNA binding"/>
    <property type="evidence" value="ECO:0007669"/>
    <property type="project" value="InterPro"/>
</dbReference>
<evidence type="ECO:0000256" key="2">
    <source>
        <dbReference type="ARBA" id="ARBA00023015"/>
    </source>
</evidence>
<reference evidence="8 9" key="1">
    <citation type="submission" date="2019-11" db="EMBL/GenBank/DDBJ databases">
        <title>Using colonization assays and comparative genomics to discover symbiosis behaviors and factors in Vibrio fischeri.</title>
        <authorList>
            <person name="Bongrand C."/>
            <person name="Moriano-Gutierrez S."/>
            <person name="Arevalo P."/>
            <person name="Mcfall-Ngai M."/>
            <person name="Visick K."/>
            <person name="Polz M.F."/>
            <person name="Ruby E.G."/>
        </authorList>
    </citation>
    <scope>NUCLEOTIDE SEQUENCE [LARGE SCALE GENOMIC DNA]</scope>
    <source>
        <strain evidence="9">emors.3.2</strain>
    </source>
</reference>
<dbReference type="InterPro" id="IPR014284">
    <property type="entry name" value="RNA_pol_sigma-70_dom"/>
</dbReference>
<evidence type="ECO:0000259" key="7">
    <source>
        <dbReference type="Pfam" id="PF08281"/>
    </source>
</evidence>
<dbReference type="InterPro" id="IPR013249">
    <property type="entry name" value="RNA_pol_sigma70_r4_t2"/>
</dbReference>
<dbReference type="GO" id="GO:0016987">
    <property type="term" value="F:sigma factor activity"/>
    <property type="evidence" value="ECO:0007669"/>
    <property type="project" value="UniProtKB-KW"/>
</dbReference>
<gene>
    <name evidence="8" type="primary">sigZ</name>
    <name evidence="8" type="ORF">GNP77_06395</name>
</gene>
<keyword evidence="4" id="KW-0804">Transcription</keyword>
<dbReference type="InterPro" id="IPR007627">
    <property type="entry name" value="RNA_pol_sigma70_r2"/>
</dbReference>
<dbReference type="NCBIfam" id="NF007215">
    <property type="entry name" value="PRK09637.1"/>
    <property type="match status" value="1"/>
</dbReference>
<dbReference type="InterPro" id="IPR014304">
    <property type="entry name" value="RNA_pol_sigma-Z"/>
</dbReference>
<dbReference type="EMBL" id="WOBO01000005">
    <property type="protein sequence ID" value="MUK45008.1"/>
    <property type="molecule type" value="Genomic_DNA"/>
</dbReference>
<dbReference type="PANTHER" id="PTHR43133:SF62">
    <property type="entry name" value="RNA POLYMERASE SIGMA FACTOR SIGZ"/>
    <property type="match status" value="1"/>
</dbReference>
<dbReference type="InterPro" id="IPR036388">
    <property type="entry name" value="WH-like_DNA-bd_sf"/>
</dbReference>
<dbReference type="GO" id="GO:0006352">
    <property type="term" value="P:DNA-templated transcription initiation"/>
    <property type="evidence" value="ECO:0007669"/>
    <property type="project" value="InterPro"/>
</dbReference>
<comment type="caution">
    <text evidence="8">The sequence shown here is derived from an EMBL/GenBank/DDBJ whole genome shotgun (WGS) entry which is preliminary data.</text>
</comment>
<dbReference type="Gene3D" id="1.10.1740.10">
    <property type="match status" value="1"/>
</dbReference>
<dbReference type="Pfam" id="PF04542">
    <property type="entry name" value="Sigma70_r2"/>
    <property type="match status" value="1"/>
</dbReference>
<evidence type="ECO:0000256" key="3">
    <source>
        <dbReference type="ARBA" id="ARBA00023082"/>
    </source>
</evidence>
<dbReference type="InterPro" id="IPR039425">
    <property type="entry name" value="RNA_pol_sigma-70-like"/>
</dbReference>
<dbReference type="NCBIfam" id="TIGR02937">
    <property type="entry name" value="sigma70-ECF"/>
    <property type="match status" value="1"/>
</dbReference>
<dbReference type="InterPro" id="IPR013324">
    <property type="entry name" value="RNA_pol_sigma_r3/r4-like"/>
</dbReference>
<evidence type="ECO:0000256" key="1">
    <source>
        <dbReference type="ARBA" id="ARBA00010641"/>
    </source>
</evidence>
<keyword evidence="2" id="KW-0805">Transcription regulation</keyword>
<dbReference type="InterPro" id="IPR013325">
    <property type="entry name" value="RNA_pol_sigma_r2"/>
</dbReference>
<feature type="domain" description="RNA polymerase sigma factor 70 region 4 type 2" evidence="7">
    <location>
        <begin position="99"/>
        <end position="150"/>
    </location>
</feature>
<dbReference type="Gene3D" id="1.10.10.10">
    <property type="entry name" value="Winged helix-like DNA-binding domain superfamily/Winged helix DNA-binding domain"/>
    <property type="match status" value="1"/>
</dbReference>
<evidence type="ECO:0000259" key="6">
    <source>
        <dbReference type="Pfam" id="PF04542"/>
    </source>
</evidence>
<dbReference type="SUPFAM" id="SSF88946">
    <property type="entry name" value="Sigma2 domain of RNA polymerase sigma factors"/>
    <property type="match status" value="1"/>
</dbReference>
<dbReference type="SUPFAM" id="SSF88659">
    <property type="entry name" value="Sigma3 and sigma4 domains of RNA polymerase sigma factors"/>
    <property type="match status" value="1"/>
</dbReference>
<dbReference type="Pfam" id="PF08281">
    <property type="entry name" value="Sigma70_r4_2"/>
    <property type="match status" value="1"/>
</dbReference>
<accession>A0A6N3YX44</accession>
<dbReference type="RefSeq" id="WP_155657545.1">
    <property type="nucleotide sequence ID" value="NZ_WOBO01000005.1"/>
</dbReference>
<comment type="similarity">
    <text evidence="1">Belongs to the sigma-70 factor family. ECF subfamily.</text>
</comment>
<organism evidence="8 9">
    <name type="scientific">Aliivibrio fischeri</name>
    <name type="common">Vibrio fischeri</name>
    <dbReference type="NCBI Taxonomy" id="668"/>
    <lineage>
        <taxon>Bacteria</taxon>
        <taxon>Pseudomonadati</taxon>
        <taxon>Pseudomonadota</taxon>
        <taxon>Gammaproteobacteria</taxon>
        <taxon>Vibrionales</taxon>
        <taxon>Vibrionaceae</taxon>
        <taxon>Aliivibrio</taxon>
    </lineage>
</organism>
<evidence type="ECO:0000313" key="8">
    <source>
        <dbReference type="EMBL" id="MUK45008.1"/>
    </source>
</evidence>
<dbReference type="Proteomes" id="UP000435323">
    <property type="component" value="Unassembled WGS sequence"/>
</dbReference>
<proteinExistence type="inferred from homology"/>
<dbReference type="PANTHER" id="PTHR43133">
    <property type="entry name" value="RNA POLYMERASE ECF-TYPE SIGMA FACTO"/>
    <property type="match status" value="1"/>
</dbReference>
<dbReference type="NCBIfam" id="TIGR02959">
    <property type="entry name" value="SigZ"/>
    <property type="match status" value="1"/>
</dbReference>
<sequence length="181" mass="21227">MKLEVIWSEYQLSLKAFLRSKVSNPEDVEDLLQEILIKTHKNLKTISDTKKVKSWIFQIANNTIIDFYRQNNRRTELLADDLWFDEENEEQVMKELSRCLLPFIEQLSNEDAKLLSAIEIEGISQKEYAEKHGLKYSTLKSRVKKSREKLHGLFTDCCDFSIDVQGNLIEYQSKTGKCNRC</sequence>
<evidence type="ECO:0000256" key="4">
    <source>
        <dbReference type="ARBA" id="ARBA00023163"/>
    </source>
</evidence>
<evidence type="ECO:0000256" key="5">
    <source>
        <dbReference type="NCBIfam" id="TIGR02959"/>
    </source>
</evidence>
<name>A0A6N3YX44_ALIFS</name>
<feature type="domain" description="RNA polymerase sigma-70 region 2" evidence="6">
    <location>
        <begin position="8"/>
        <end position="74"/>
    </location>
</feature>
<protein>
    <recommendedName>
        <fullName evidence="5">RNA polymerase sigma factor SigZ</fullName>
    </recommendedName>
</protein>
<keyword evidence="3" id="KW-0731">Sigma factor</keyword>